<protein>
    <submittedName>
        <fullName evidence="1">Uncharacterized protein</fullName>
    </submittedName>
</protein>
<proteinExistence type="predicted"/>
<accession>A0A9W9KSP0</accession>
<gene>
    <name evidence="1" type="ORF">N7456_000917</name>
</gene>
<dbReference type="Proteomes" id="UP001149165">
    <property type="component" value="Unassembled WGS sequence"/>
</dbReference>
<reference evidence="1" key="1">
    <citation type="submission" date="2022-11" db="EMBL/GenBank/DDBJ databases">
        <authorList>
            <person name="Petersen C."/>
        </authorList>
    </citation>
    <scope>NUCLEOTIDE SEQUENCE</scope>
    <source>
        <strain evidence="1">IBT 30069</strain>
    </source>
</reference>
<sequence length="60" mass="6824">MHAEQDIDVNDGQTVHQVRVAILRRCRATQPPLTVQHNYKLNPNNEKADSSFLTISLKNP</sequence>
<organism evidence="1 2">
    <name type="scientific">Penicillium angulare</name>
    <dbReference type="NCBI Taxonomy" id="116970"/>
    <lineage>
        <taxon>Eukaryota</taxon>
        <taxon>Fungi</taxon>
        <taxon>Dikarya</taxon>
        <taxon>Ascomycota</taxon>
        <taxon>Pezizomycotina</taxon>
        <taxon>Eurotiomycetes</taxon>
        <taxon>Eurotiomycetidae</taxon>
        <taxon>Eurotiales</taxon>
        <taxon>Aspergillaceae</taxon>
        <taxon>Penicillium</taxon>
    </lineage>
</organism>
<evidence type="ECO:0000313" key="2">
    <source>
        <dbReference type="Proteomes" id="UP001149165"/>
    </source>
</evidence>
<keyword evidence="2" id="KW-1185">Reference proteome</keyword>
<name>A0A9W9KSP0_9EURO</name>
<dbReference type="EMBL" id="JAPQKH010000001">
    <property type="protein sequence ID" value="KAJ5116569.1"/>
    <property type="molecule type" value="Genomic_DNA"/>
</dbReference>
<dbReference type="AlphaFoldDB" id="A0A9W9KSP0"/>
<evidence type="ECO:0000313" key="1">
    <source>
        <dbReference type="EMBL" id="KAJ5116569.1"/>
    </source>
</evidence>
<comment type="caution">
    <text evidence="1">The sequence shown here is derived from an EMBL/GenBank/DDBJ whole genome shotgun (WGS) entry which is preliminary data.</text>
</comment>
<reference evidence="1" key="2">
    <citation type="journal article" date="2023" name="IMA Fungus">
        <title>Comparative genomic study of the Penicillium genus elucidates a diverse pangenome and 15 lateral gene transfer events.</title>
        <authorList>
            <person name="Petersen C."/>
            <person name="Sorensen T."/>
            <person name="Nielsen M.R."/>
            <person name="Sondergaard T.E."/>
            <person name="Sorensen J.L."/>
            <person name="Fitzpatrick D.A."/>
            <person name="Frisvad J.C."/>
            <person name="Nielsen K.L."/>
        </authorList>
    </citation>
    <scope>NUCLEOTIDE SEQUENCE</scope>
    <source>
        <strain evidence="1">IBT 30069</strain>
    </source>
</reference>